<dbReference type="PANTHER" id="PTHR31088:SF6">
    <property type="entry name" value="PHAGE SHOCK PROTEIN A"/>
    <property type="match status" value="1"/>
</dbReference>
<proteinExistence type="inferred from homology"/>
<dbReference type="PANTHER" id="PTHR31088">
    <property type="entry name" value="MEMBRANE-ASSOCIATED PROTEIN VIPP1, CHLOROPLASTIC"/>
    <property type="match status" value="1"/>
</dbReference>
<dbReference type="EMBL" id="UOGF01000040">
    <property type="protein sequence ID" value="VAX28607.1"/>
    <property type="molecule type" value="Genomic_DNA"/>
</dbReference>
<feature type="coiled-coil region" evidence="2">
    <location>
        <begin position="34"/>
        <end position="152"/>
    </location>
</feature>
<dbReference type="AlphaFoldDB" id="A0A3B1DJ13"/>
<comment type="similarity">
    <text evidence="1">Belongs to the PspA/Vipp/IM30 family.</text>
</comment>
<reference evidence="4" key="1">
    <citation type="submission" date="2018-06" db="EMBL/GenBank/DDBJ databases">
        <authorList>
            <person name="Zhirakovskaya E."/>
        </authorList>
    </citation>
    <scope>NUCLEOTIDE SEQUENCE</scope>
</reference>
<evidence type="ECO:0000313" key="4">
    <source>
        <dbReference type="EMBL" id="VAX28607.1"/>
    </source>
</evidence>
<organism evidence="4">
    <name type="scientific">hydrothermal vent metagenome</name>
    <dbReference type="NCBI Taxonomy" id="652676"/>
    <lineage>
        <taxon>unclassified sequences</taxon>
        <taxon>metagenomes</taxon>
        <taxon>ecological metagenomes</taxon>
    </lineage>
</organism>
<keyword evidence="2" id="KW-0175">Coiled coil</keyword>
<accession>A0A3B1DJ13</accession>
<dbReference type="SUPFAM" id="SSF57997">
    <property type="entry name" value="Tropomyosin"/>
    <property type="match status" value="1"/>
</dbReference>
<feature type="compositionally biased region" description="Basic and acidic residues" evidence="3">
    <location>
        <begin position="220"/>
        <end position="230"/>
    </location>
</feature>
<protein>
    <submittedName>
        <fullName evidence="4">Suppressor of sigma54-dependent transcription, PspA-like</fullName>
    </submittedName>
</protein>
<name>A0A3B1DJ13_9ZZZZ</name>
<sequence length="238" mass="26647">MAGIFQRLFKVGQSEAHSAIDKFENPIKMTEQGIRDLKKDLQETMRSLAEVKGVAIRLRREAEEDKKRAADYERKAMLLLNKMESGEMDPAQAERLATESLNRKEEVSQKAVRLMQDWERQDKMATQLQRGVEKLKSTVSTHENDLITLRARAKTAAATKKINAQMAKVDSSGTIAMLEKMKAKVEEDEALAESYGELAGADKSVDDEINAALEGGSSSEGRDRLLELKSRMGIQHHS</sequence>
<evidence type="ECO:0000256" key="3">
    <source>
        <dbReference type="SAM" id="MobiDB-lite"/>
    </source>
</evidence>
<dbReference type="Pfam" id="PF04012">
    <property type="entry name" value="PspA_IM30"/>
    <property type="match status" value="1"/>
</dbReference>
<evidence type="ECO:0000256" key="1">
    <source>
        <dbReference type="ARBA" id="ARBA00043985"/>
    </source>
</evidence>
<dbReference type="InterPro" id="IPR007157">
    <property type="entry name" value="PspA_VIPP1"/>
</dbReference>
<gene>
    <name evidence="4" type="ORF">MNBD_NITROSPIRAE01-790</name>
</gene>
<feature type="region of interest" description="Disordered" evidence="3">
    <location>
        <begin position="209"/>
        <end position="238"/>
    </location>
</feature>
<evidence type="ECO:0000256" key="2">
    <source>
        <dbReference type="SAM" id="Coils"/>
    </source>
</evidence>